<dbReference type="PROSITE" id="PS51257">
    <property type="entry name" value="PROKAR_LIPOPROTEIN"/>
    <property type="match status" value="1"/>
</dbReference>
<organism evidence="2 3">
    <name type="scientific">Allonocardiopsis opalescens</name>
    <dbReference type="NCBI Taxonomy" id="1144618"/>
    <lineage>
        <taxon>Bacteria</taxon>
        <taxon>Bacillati</taxon>
        <taxon>Actinomycetota</taxon>
        <taxon>Actinomycetes</taxon>
        <taxon>Streptosporangiales</taxon>
        <taxon>Allonocardiopsis</taxon>
    </lineage>
</organism>
<feature type="chain" id="PRO_5015536152" description="Secreted protein" evidence="1">
    <location>
        <begin position="26"/>
        <end position="104"/>
    </location>
</feature>
<keyword evidence="3" id="KW-1185">Reference proteome</keyword>
<accession>A0A2T0Q2L7</accession>
<dbReference type="AlphaFoldDB" id="A0A2T0Q2L7"/>
<feature type="signal peptide" evidence="1">
    <location>
        <begin position="1"/>
        <end position="25"/>
    </location>
</feature>
<gene>
    <name evidence="2" type="ORF">CLV72_105382</name>
</gene>
<evidence type="ECO:0008006" key="4">
    <source>
        <dbReference type="Google" id="ProtNLM"/>
    </source>
</evidence>
<dbReference type="RefSeq" id="WP_106247984.1">
    <property type="nucleotide sequence ID" value="NZ_PVZC01000005.1"/>
</dbReference>
<proteinExistence type="predicted"/>
<keyword evidence="1" id="KW-0732">Signal</keyword>
<protein>
    <recommendedName>
        <fullName evidence="4">Secreted protein</fullName>
    </recommendedName>
</protein>
<reference evidence="2 3" key="1">
    <citation type="submission" date="2018-03" db="EMBL/GenBank/DDBJ databases">
        <title>Genomic Encyclopedia of Archaeal and Bacterial Type Strains, Phase II (KMG-II): from individual species to whole genera.</title>
        <authorList>
            <person name="Goeker M."/>
        </authorList>
    </citation>
    <scope>NUCLEOTIDE SEQUENCE [LARGE SCALE GENOMIC DNA]</scope>
    <source>
        <strain evidence="2 3">DSM 45601</strain>
    </source>
</reference>
<dbReference type="EMBL" id="PVZC01000005">
    <property type="protein sequence ID" value="PRX98029.1"/>
    <property type="molecule type" value="Genomic_DNA"/>
</dbReference>
<sequence>MRRLSSLAAALVLSGAACGSATATATPGLACAPSVDHTADHVSSVCRGHSGNEYTEVRAVADCRDLGGGDEYSAFGPWVPGGTDTSRAYCDAGDPVFDGSLELR</sequence>
<comment type="caution">
    <text evidence="2">The sequence shown here is derived from an EMBL/GenBank/DDBJ whole genome shotgun (WGS) entry which is preliminary data.</text>
</comment>
<evidence type="ECO:0000256" key="1">
    <source>
        <dbReference type="SAM" id="SignalP"/>
    </source>
</evidence>
<dbReference type="OrthoDB" id="9938559at2"/>
<evidence type="ECO:0000313" key="3">
    <source>
        <dbReference type="Proteomes" id="UP000237846"/>
    </source>
</evidence>
<evidence type="ECO:0000313" key="2">
    <source>
        <dbReference type="EMBL" id="PRX98029.1"/>
    </source>
</evidence>
<dbReference type="Proteomes" id="UP000237846">
    <property type="component" value="Unassembled WGS sequence"/>
</dbReference>
<name>A0A2T0Q2L7_9ACTN</name>